<organism evidence="2">
    <name type="scientific">uncultured Phycisphaerae bacterium</name>
    <dbReference type="NCBI Taxonomy" id="904963"/>
    <lineage>
        <taxon>Bacteria</taxon>
        <taxon>Pseudomonadati</taxon>
        <taxon>Planctomycetota</taxon>
        <taxon>Phycisphaerae</taxon>
        <taxon>environmental samples</taxon>
    </lineage>
</organism>
<name>A0A6J4QI66_9BACT</name>
<reference evidence="2" key="1">
    <citation type="submission" date="2020-02" db="EMBL/GenBank/DDBJ databases">
        <authorList>
            <person name="Meier V. D."/>
        </authorList>
    </citation>
    <scope>NUCLEOTIDE SEQUENCE</scope>
    <source>
        <strain evidence="2">AVDCRST_MAG64</strain>
    </source>
</reference>
<protein>
    <submittedName>
        <fullName evidence="2">Uncharacterized protein</fullName>
    </submittedName>
</protein>
<dbReference type="AlphaFoldDB" id="A0A6J4QI66"/>
<keyword evidence="1" id="KW-1133">Transmembrane helix</keyword>
<evidence type="ECO:0000313" key="2">
    <source>
        <dbReference type="EMBL" id="CAA9438258.1"/>
    </source>
</evidence>
<proteinExistence type="predicted"/>
<sequence>MRLLTQLLIALAVFAASVVLCAAGGGLLGKFIATRFPGYYPSVFPAAATRPSFDAAEVGVATGIGQGAAAGLFVGAVVVLALAVANRRRDAHRG</sequence>
<keyword evidence="1" id="KW-0812">Transmembrane</keyword>
<accession>A0A6J4QI66</accession>
<keyword evidence="1" id="KW-0472">Membrane</keyword>
<feature type="transmembrane region" description="Helical" evidence="1">
    <location>
        <begin position="64"/>
        <end position="85"/>
    </location>
</feature>
<gene>
    <name evidence="2" type="ORF">AVDCRST_MAG64-3979</name>
</gene>
<dbReference type="EMBL" id="CADCUQ010000918">
    <property type="protein sequence ID" value="CAA9438258.1"/>
    <property type="molecule type" value="Genomic_DNA"/>
</dbReference>
<evidence type="ECO:0000256" key="1">
    <source>
        <dbReference type="SAM" id="Phobius"/>
    </source>
</evidence>